<reference evidence="7" key="1">
    <citation type="submission" date="2022-09" db="EMBL/GenBank/DDBJ databases">
        <title>Intensive care unit water sources are persistently colonized with multi-drug resistant bacteria and are the site of extensive horizontal gene transfer of antibiotic resistance genes.</title>
        <authorList>
            <person name="Diorio-Toth L."/>
        </authorList>
    </citation>
    <scope>NUCLEOTIDE SEQUENCE</scope>
    <source>
        <strain evidence="7">GD04153</strain>
    </source>
</reference>
<keyword evidence="2" id="KW-1003">Cell membrane</keyword>
<evidence type="ECO:0000256" key="6">
    <source>
        <dbReference type="SAM" id="Phobius"/>
    </source>
</evidence>
<dbReference type="PANTHER" id="PTHR33545">
    <property type="entry name" value="UPF0750 MEMBRANE PROTEIN YITT-RELATED"/>
    <property type="match status" value="1"/>
</dbReference>
<feature type="transmembrane region" description="Helical" evidence="6">
    <location>
        <begin position="96"/>
        <end position="118"/>
    </location>
</feature>
<evidence type="ECO:0000256" key="3">
    <source>
        <dbReference type="ARBA" id="ARBA00022692"/>
    </source>
</evidence>
<evidence type="ECO:0000256" key="1">
    <source>
        <dbReference type="ARBA" id="ARBA00004651"/>
    </source>
</evidence>
<gene>
    <name evidence="7" type="ORF">N7376_19070</name>
</gene>
<dbReference type="InterPro" id="IPR003740">
    <property type="entry name" value="YitT"/>
</dbReference>
<dbReference type="Pfam" id="PF02588">
    <property type="entry name" value="YitT_membrane"/>
    <property type="match status" value="1"/>
</dbReference>
<evidence type="ECO:0000313" key="8">
    <source>
        <dbReference type="Proteomes" id="UP001158087"/>
    </source>
</evidence>
<evidence type="ECO:0000256" key="4">
    <source>
        <dbReference type="ARBA" id="ARBA00022989"/>
    </source>
</evidence>
<evidence type="ECO:0000256" key="2">
    <source>
        <dbReference type="ARBA" id="ARBA00022475"/>
    </source>
</evidence>
<name>A0AA42KQ28_9HYPH</name>
<comment type="caution">
    <text evidence="7">The sequence shown here is derived from an EMBL/GenBank/DDBJ whole genome shotgun (WGS) entry which is preliminary data.</text>
</comment>
<sequence length="223" mass="24216">MFWSLPVADIADNAAPLIDASKSAAPDRHRLYEDAMAMLIGTSFIALGITLYSQATLMTGSTAGIALLIQYATGAEFGLLYFLINLPFYYFAVRRMGWAFTIRTFVAVAMMSGFARLMPLSVDFSSVHPLFAALMGGTLIGMGVLALFRHRSGVGGVNILALYLQDTYGIRAGWFQLGLDGVIMLASLFFIPWENMLLSLIGAIAMNLIIAINHKPGRYLGIS</sequence>
<evidence type="ECO:0000256" key="5">
    <source>
        <dbReference type="ARBA" id="ARBA00023136"/>
    </source>
</evidence>
<dbReference type="PANTHER" id="PTHR33545:SF5">
    <property type="entry name" value="UPF0750 MEMBRANE PROTEIN YITT"/>
    <property type="match status" value="1"/>
</dbReference>
<feature type="transmembrane region" description="Helical" evidence="6">
    <location>
        <begin position="196"/>
        <end position="213"/>
    </location>
</feature>
<feature type="transmembrane region" description="Helical" evidence="6">
    <location>
        <begin position="65"/>
        <end position="84"/>
    </location>
</feature>
<dbReference type="AlphaFoldDB" id="A0AA42KQ28"/>
<organism evidence="7 8">
    <name type="scientific">Brucella intermedia GD04153</name>
    <dbReference type="NCBI Taxonomy" id="2975438"/>
    <lineage>
        <taxon>Bacteria</taxon>
        <taxon>Pseudomonadati</taxon>
        <taxon>Pseudomonadota</taxon>
        <taxon>Alphaproteobacteria</taxon>
        <taxon>Hyphomicrobiales</taxon>
        <taxon>Brucellaceae</taxon>
        <taxon>Brucella/Ochrobactrum group</taxon>
        <taxon>Brucella</taxon>
    </lineage>
</organism>
<feature type="transmembrane region" description="Helical" evidence="6">
    <location>
        <begin position="35"/>
        <end position="53"/>
    </location>
</feature>
<comment type="subcellular location">
    <subcellularLocation>
        <location evidence="1">Cell membrane</location>
        <topology evidence="1">Multi-pass membrane protein</topology>
    </subcellularLocation>
</comment>
<accession>A0AA42KQ28</accession>
<feature type="transmembrane region" description="Helical" evidence="6">
    <location>
        <begin position="130"/>
        <end position="148"/>
    </location>
</feature>
<keyword evidence="3 6" id="KW-0812">Transmembrane</keyword>
<dbReference type="EMBL" id="JAODYY010000010">
    <property type="protein sequence ID" value="MDH0126086.1"/>
    <property type="molecule type" value="Genomic_DNA"/>
</dbReference>
<proteinExistence type="predicted"/>
<protein>
    <submittedName>
        <fullName evidence="7">YitT family protein</fullName>
    </submittedName>
</protein>
<evidence type="ECO:0000313" key="7">
    <source>
        <dbReference type="EMBL" id="MDH0126086.1"/>
    </source>
</evidence>
<keyword evidence="5 6" id="KW-0472">Membrane</keyword>
<dbReference type="InterPro" id="IPR051461">
    <property type="entry name" value="UPF0750_membrane"/>
</dbReference>
<dbReference type="GO" id="GO:0005886">
    <property type="term" value="C:plasma membrane"/>
    <property type="evidence" value="ECO:0007669"/>
    <property type="project" value="UniProtKB-SubCell"/>
</dbReference>
<keyword evidence="4 6" id="KW-1133">Transmembrane helix</keyword>
<dbReference type="Proteomes" id="UP001158087">
    <property type="component" value="Unassembled WGS sequence"/>
</dbReference>